<dbReference type="STRING" id="1094619.G5AAZ2"/>
<organism evidence="2 3">
    <name type="scientific">Phytophthora sojae (strain P6497)</name>
    <name type="common">Soybean stem and root rot agent</name>
    <name type="synonym">Phytophthora megasperma f. sp. glycines</name>
    <dbReference type="NCBI Taxonomy" id="1094619"/>
    <lineage>
        <taxon>Eukaryota</taxon>
        <taxon>Sar</taxon>
        <taxon>Stramenopiles</taxon>
        <taxon>Oomycota</taxon>
        <taxon>Peronosporomycetes</taxon>
        <taxon>Peronosporales</taxon>
        <taxon>Peronosporaceae</taxon>
        <taxon>Phytophthora</taxon>
    </lineage>
</organism>
<feature type="compositionally biased region" description="Basic and acidic residues" evidence="1">
    <location>
        <begin position="284"/>
        <end position="296"/>
    </location>
</feature>
<dbReference type="KEGG" id="psoj:PHYSODRAFT_250107"/>
<keyword evidence="3" id="KW-1185">Reference proteome</keyword>
<evidence type="ECO:0000256" key="1">
    <source>
        <dbReference type="SAM" id="MobiDB-lite"/>
    </source>
</evidence>
<feature type="region of interest" description="Disordered" evidence="1">
    <location>
        <begin position="234"/>
        <end position="256"/>
    </location>
</feature>
<dbReference type="Proteomes" id="UP000002640">
    <property type="component" value="Unassembled WGS sequence"/>
</dbReference>
<protein>
    <submittedName>
        <fullName evidence="2">Uncharacterized protein</fullName>
    </submittedName>
</protein>
<feature type="region of interest" description="Disordered" evidence="1">
    <location>
        <begin position="275"/>
        <end position="296"/>
    </location>
</feature>
<gene>
    <name evidence="2" type="ORF">PHYSODRAFT_250107</name>
</gene>
<dbReference type="InParanoid" id="G5AAZ2"/>
<dbReference type="EMBL" id="JH159162">
    <property type="protein sequence ID" value="EGZ07771.1"/>
    <property type="molecule type" value="Genomic_DNA"/>
</dbReference>
<sequence length="296" mass="33416">MHSFKARLKPAEAANWMHSPLSGRLLQSLAQTAKLYAQCYAEIPPETSLRDSCASMTSSRWQYAIQNRGRKAIWFDPDADNKARSLECLVSHTSNIQENGAASRVELSSLGLQCALDLLLDLLPSEYEDAILAIDNYRTKLVDVCLDVGRVPYVYTGKKQRVVLSKHGATVAKDTIDEILSNLGGEMRIGDDNRAGIGRQLHRISVMRSKTDEVYGLPMRVGRALRNATCVLTDQQQHEPDRQQHGSWQRGQAEEQQQRWDRLLRLEREMAALRGELIGAARDPPQHRDRQDRADD</sequence>
<evidence type="ECO:0000313" key="2">
    <source>
        <dbReference type="EMBL" id="EGZ07771.1"/>
    </source>
</evidence>
<dbReference type="GeneID" id="20638002"/>
<evidence type="ECO:0000313" key="3">
    <source>
        <dbReference type="Proteomes" id="UP000002640"/>
    </source>
</evidence>
<dbReference type="RefSeq" id="XP_009537337.1">
    <property type="nucleotide sequence ID" value="XM_009539042.1"/>
</dbReference>
<proteinExistence type="predicted"/>
<name>G5AAZ2_PHYSP</name>
<reference evidence="2 3" key="1">
    <citation type="journal article" date="2006" name="Science">
        <title>Phytophthora genome sequences uncover evolutionary origins and mechanisms of pathogenesis.</title>
        <authorList>
            <person name="Tyler B.M."/>
            <person name="Tripathy S."/>
            <person name="Zhang X."/>
            <person name="Dehal P."/>
            <person name="Jiang R.H."/>
            <person name="Aerts A."/>
            <person name="Arredondo F.D."/>
            <person name="Baxter L."/>
            <person name="Bensasson D."/>
            <person name="Beynon J.L."/>
            <person name="Chapman J."/>
            <person name="Damasceno C.M."/>
            <person name="Dorrance A.E."/>
            <person name="Dou D."/>
            <person name="Dickerman A.W."/>
            <person name="Dubchak I.L."/>
            <person name="Garbelotto M."/>
            <person name="Gijzen M."/>
            <person name="Gordon S.G."/>
            <person name="Govers F."/>
            <person name="Grunwald N.J."/>
            <person name="Huang W."/>
            <person name="Ivors K.L."/>
            <person name="Jones R.W."/>
            <person name="Kamoun S."/>
            <person name="Krampis K."/>
            <person name="Lamour K.H."/>
            <person name="Lee M.K."/>
            <person name="McDonald W.H."/>
            <person name="Medina M."/>
            <person name="Meijer H.J."/>
            <person name="Nordberg E.K."/>
            <person name="Maclean D.J."/>
            <person name="Ospina-Giraldo M.D."/>
            <person name="Morris P.F."/>
            <person name="Phuntumart V."/>
            <person name="Putnam N.H."/>
            <person name="Rash S."/>
            <person name="Rose J.K."/>
            <person name="Sakihama Y."/>
            <person name="Salamov A.A."/>
            <person name="Savidor A."/>
            <person name="Scheuring C.F."/>
            <person name="Smith B.M."/>
            <person name="Sobral B.W."/>
            <person name="Terry A."/>
            <person name="Torto-Alalibo T.A."/>
            <person name="Win J."/>
            <person name="Xu Z."/>
            <person name="Zhang H."/>
            <person name="Grigoriev I.V."/>
            <person name="Rokhsar D.S."/>
            <person name="Boore J.L."/>
        </authorList>
    </citation>
    <scope>NUCLEOTIDE SEQUENCE [LARGE SCALE GENOMIC DNA]</scope>
    <source>
        <strain evidence="2 3">P6497</strain>
    </source>
</reference>
<dbReference type="PANTHER" id="PTHR20953">
    <property type="entry name" value="KINASE-RELATED"/>
    <property type="match status" value="1"/>
</dbReference>
<dbReference type="AlphaFoldDB" id="G5AAZ2"/>
<dbReference type="PANTHER" id="PTHR20953:SF3">
    <property type="entry name" value="P-LOOP CONTAINING NUCLEOSIDE TRIPHOSPHATE HYDROLASES SUPERFAMILY PROTEIN"/>
    <property type="match status" value="1"/>
</dbReference>
<accession>G5AAZ2</accession>